<dbReference type="OrthoDB" id="112777at2"/>
<dbReference type="STRING" id="573321.SAMN04488505_109156"/>
<dbReference type="PANTHER" id="PTHR43245:SF13">
    <property type="entry name" value="UDP-D-APIOSE_UDP-D-XYLOSE SYNTHASE 2"/>
    <property type="match status" value="1"/>
</dbReference>
<sequence>MTHTILGAGGVIATELTKELLKNGQSVKLVSRQPKALSAKTDIAAADLTNYEQTKAAINGSNVVYLCAGLVYDRKVWAASWPKVMQNAIDGCKAANARLIFFDNVYMYGLVNGPMTEDTPYNPISKKGEIRAQIATRLMNEVKAGNLQASIARSADFYGPGADTTGILNNLLINNMLKGKKGMWLGNDDLPHSYTYAPDAGKGMYLLGQTLASDNQVWHMPTYNPALTGKQYAALIAEQLQVKPAYSKLGSFMVKMAGIFNTTIGELHEMLYQNNHPYIFDSTKFNDYFNYQPSTYEKGIEATIAAAKQK</sequence>
<dbReference type="InterPro" id="IPR001509">
    <property type="entry name" value="Epimerase_deHydtase"/>
</dbReference>
<organism evidence="2 3">
    <name type="scientific">Chitinophaga rupis</name>
    <dbReference type="NCBI Taxonomy" id="573321"/>
    <lineage>
        <taxon>Bacteria</taxon>
        <taxon>Pseudomonadati</taxon>
        <taxon>Bacteroidota</taxon>
        <taxon>Chitinophagia</taxon>
        <taxon>Chitinophagales</taxon>
        <taxon>Chitinophagaceae</taxon>
        <taxon>Chitinophaga</taxon>
    </lineage>
</organism>
<dbReference type="RefSeq" id="WP_089919295.1">
    <property type="nucleotide sequence ID" value="NZ_FOBB01000009.1"/>
</dbReference>
<keyword evidence="3" id="KW-1185">Reference proteome</keyword>
<evidence type="ECO:0000313" key="3">
    <source>
        <dbReference type="Proteomes" id="UP000198984"/>
    </source>
</evidence>
<dbReference type="Gene3D" id="3.40.50.720">
    <property type="entry name" value="NAD(P)-binding Rossmann-like Domain"/>
    <property type="match status" value="1"/>
</dbReference>
<protein>
    <submittedName>
        <fullName evidence="2">Nucleoside-diphosphate-sugar epimerase</fullName>
    </submittedName>
</protein>
<dbReference type="Proteomes" id="UP000198984">
    <property type="component" value="Unassembled WGS sequence"/>
</dbReference>
<dbReference type="InterPro" id="IPR036291">
    <property type="entry name" value="NAD(P)-bd_dom_sf"/>
</dbReference>
<feature type="domain" description="NAD-dependent epimerase/dehydratase" evidence="1">
    <location>
        <begin position="5"/>
        <end position="213"/>
    </location>
</feature>
<reference evidence="2 3" key="1">
    <citation type="submission" date="2016-10" db="EMBL/GenBank/DDBJ databases">
        <authorList>
            <person name="de Groot N.N."/>
        </authorList>
    </citation>
    <scope>NUCLEOTIDE SEQUENCE [LARGE SCALE GENOMIC DNA]</scope>
    <source>
        <strain evidence="2 3">DSM 21039</strain>
    </source>
</reference>
<accession>A0A1H8FBT3</accession>
<dbReference type="SUPFAM" id="SSF51735">
    <property type="entry name" value="NAD(P)-binding Rossmann-fold domains"/>
    <property type="match status" value="1"/>
</dbReference>
<proteinExistence type="predicted"/>
<evidence type="ECO:0000259" key="1">
    <source>
        <dbReference type="Pfam" id="PF01370"/>
    </source>
</evidence>
<gene>
    <name evidence="2" type="ORF">SAMN04488505_109156</name>
</gene>
<dbReference type="InterPro" id="IPR050177">
    <property type="entry name" value="Lipid_A_modif_metabolic_enz"/>
</dbReference>
<dbReference type="Pfam" id="PF01370">
    <property type="entry name" value="Epimerase"/>
    <property type="match status" value="1"/>
</dbReference>
<dbReference type="AlphaFoldDB" id="A0A1H8FBT3"/>
<dbReference type="EMBL" id="FOBB01000009">
    <property type="protein sequence ID" value="SEN29015.1"/>
    <property type="molecule type" value="Genomic_DNA"/>
</dbReference>
<evidence type="ECO:0000313" key="2">
    <source>
        <dbReference type="EMBL" id="SEN29015.1"/>
    </source>
</evidence>
<name>A0A1H8FBT3_9BACT</name>
<dbReference type="PANTHER" id="PTHR43245">
    <property type="entry name" value="BIFUNCTIONAL POLYMYXIN RESISTANCE PROTEIN ARNA"/>
    <property type="match status" value="1"/>
</dbReference>